<gene>
    <name evidence="7" type="ORF">EYB53_000775</name>
</gene>
<dbReference type="InterPro" id="IPR027417">
    <property type="entry name" value="P-loop_NTPase"/>
</dbReference>
<keyword evidence="3" id="KW-0812">Transmembrane</keyword>
<protein>
    <submittedName>
        <fullName evidence="7">Sulfotransferase family 2 domain-containing protein</fullName>
    </submittedName>
</protein>
<organism evidence="7 8">
    <name type="scientific">Candidatus Chloroploca mongolica</name>
    <dbReference type="NCBI Taxonomy" id="2528176"/>
    <lineage>
        <taxon>Bacteria</taxon>
        <taxon>Bacillati</taxon>
        <taxon>Chloroflexota</taxon>
        <taxon>Chloroflexia</taxon>
        <taxon>Chloroflexales</taxon>
        <taxon>Chloroflexineae</taxon>
        <taxon>Oscillochloridaceae</taxon>
        <taxon>Candidatus Chloroploca</taxon>
    </lineage>
</organism>
<keyword evidence="8" id="KW-1185">Reference proteome</keyword>
<dbReference type="PANTHER" id="PTHR12812">
    <property type="entry name" value="HEPARAN SULFATE 6-O-SULFOTRANSFERASE 3"/>
    <property type="match status" value="1"/>
</dbReference>
<dbReference type="Proteomes" id="UP001193081">
    <property type="component" value="Unassembled WGS sequence"/>
</dbReference>
<evidence type="ECO:0000256" key="1">
    <source>
        <dbReference type="ARBA" id="ARBA00004167"/>
    </source>
</evidence>
<dbReference type="Gene3D" id="3.40.50.300">
    <property type="entry name" value="P-loop containing nucleotide triphosphate hydrolases"/>
    <property type="match status" value="1"/>
</dbReference>
<proteinExistence type="predicted"/>
<comment type="caution">
    <text evidence="7">The sequence shown here is derived from an EMBL/GenBank/DDBJ whole genome shotgun (WGS) entry which is preliminary data.</text>
</comment>
<sequence length="321" mass="36963">MAIQFEPPPIYFMHLPKTGGTALGRWLRMGYARNSYIDLRAEELDRLTLAELKGFRCFHSWHLGRGLYDLIGHSNLLSLTMLRNPIERSASAVRHHQRTGLDHPERIAPAYLAQMPPWRTADIATCVQAGMADAPLENAQTRVLGNHRTYAALFQDVAQPNARTLLFAAYPVLDYPWLDQHMPKDDADSFERARAWLNEMPVVGLTERYAESVLLIADLLGLPAPVEPPRANVNPQRTDPSMRYRDQLAPDVVARLEELNRYDLELYACATELFEQQWVRYRAKPRRTYSITGHLRQVLRPVKTRVRQIIHTLPKRLGERR</sequence>
<dbReference type="InterPro" id="IPR010635">
    <property type="entry name" value="Heparan_SO4-6-sulfoTrfase"/>
</dbReference>
<dbReference type="RefSeq" id="WP_167857179.1">
    <property type="nucleotide sequence ID" value="NZ_SIJK02000001.1"/>
</dbReference>
<evidence type="ECO:0000256" key="2">
    <source>
        <dbReference type="ARBA" id="ARBA00022679"/>
    </source>
</evidence>
<evidence type="ECO:0000313" key="8">
    <source>
        <dbReference type="Proteomes" id="UP001193081"/>
    </source>
</evidence>
<evidence type="ECO:0000256" key="6">
    <source>
        <dbReference type="ARBA" id="ARBA00023180"/>
    </source>
</evidence>
<evidence type="ECO:0000256" key="5">
    <source>
        <dbReference type="ARBA" id="ARBA00023136"/>
    </source>
</evidence>
<evidence type="ECO:0000313" key="7">
    <source>
        <dbReference type="EMBL" id="MBP1464229.1"/>
    </source>
</evidence>
<dbReference type="SUPFAM" id="SSF52540">
    <property type="entry name" value="P-loop containing nucleoside triphosphate hydrolases"/>
    <property type="match status" value="1"/>
</dbReference>
<reference evidence="7 8" key="1">
    <citation type="submission" date="2021-03" db="EMBL/GenBank/DDBJ databases">
        <authorList>
            <person name="Grouzdev D.S."/>
        </authorList>
    </citation>
    <scope>NUCLEOTIDE SEQUENCE [LARGE SCALE GENOMIC DNA]</scope>
    <source>
        <strain evidence="7 8">M50-1</strain>
    </source>
</reference>
<name>A0ABS4D464_9CHLR</name>
<evidence type="ECO:0000256" key="3">
    <source>
        <dbReference type="ARBA" id="ARBA00022692"/>
    </source>
</evidence>
<keyword evidence="2" id="KW-0808">Transferase</keyword>
<keyword evidence="6" id="KW-0325">Glycoprotein</keyword>
<keyword evidence="5" id="KW-0472">Membrane</keyword>
<comment type="subcellular location">
    <subcellularLocation>
        <location evidence="1">Membrane</location>
        <topology evidence="1">Single-pass membrane protein</topology>
    </subcellularLocation>
</comment>
<dbReference type="EMBL" id="SIJK02000001">
    <property type="protein sequence ID" value="MBP1464229.1"/>
    <property type="molecule type" value="Genomic_DNA"/>
</dbReference>
<dbReference type="PANTHER" id="PTHR12812:SF0">
    <property type="entry name" value="HEPARAN-SULFATE 6-O-SULFOTRANSFERASE"/>
    <property type="match status" value="1"/>
</dbReference>
<accession>A0ABS4D464</accession>
<keyword evidence="4" id="KW-1133">Transmembrane helix</keyword>
<evidence type="ECO:0000256" key="4">
    <source>
        <dbReference type="ARBA" id="ARBA00022989"/>
    </source>
</evidence>